<dbReference type="PANTHER" id="PTHR43135:SF3">
    <property type="entry name" value="ALPHA-D-RIBOSE 1-METHYLPHOSPHONATE 5-TRIPHOSPHATE DIPHOSPHATASE"/>
    <property type="match status" value="1"/>
</dbReference>
<evidence type="ECO:0000259" key="1">
    <source>
        <dbReference type="Pfam" id="PF01979"/>
    </source>
</evidence>
<feature type="domain" description="Amidohydrolase-related" evidence="1">
    <location>
        <begin position="210"/>
        <end position="369"/>
    </location>
</feature>
<dbReference type="InterPro" id="IPR011059">
    <property type="entry name" value="Metal-dep_hydrolase_composite"/>
</dbReference>
<dbReference type="NCBIfam" id="NF011990">
    <property type="entry name" value="PRK15446.2-6"/>
    <property type="match status" value="1"/>
</dbReference>
<dbReference type="EMBL" id="JAAXLS010000051">
    <property type="protein sequence ID" value="NKQ58224.1"/>
    <property type="molecule type" value="Genomic_DNA"/>
</dbReference>
<evidence type="ECO:0000313" key="2">
    <source>
        <dbReference type="EMBL" id="NKQ58224.1"/>
    </source>
</evidence>
<sequence length="379" mass="40553">MTITLRAHRVLTGEHLLAPGYVTIDGQHIAAVGTEPPDAATIIDLGEHDLLPGLIDLHSDCWHHRAHPRPSTSFALDETLVMLDTEVVSWGITTHFVCVAVQDDAAKGRTPAQAAASARIVEKVRDQLRADHRVHLRVEATSERLDLAADLSTLDCVSLLSYMDHTPGHGQFQREEDWRAYYATTGETDLDAMLERRRARQPYTETTRTELARLAHQHGIPLASHDDDAPARVDQAHRLGVRIAEFPVTAQAAAAATEHGLLTVMGAPNALRGTSHLSGNLSARDALKAGHLGAVTSDYHPPSLLGAIYALPAAGLCDLPTAVALATRGPARAAGLDDRGTLAAGNRADLIAVTQRAGRPVVAQTWIAGTPAFGSWSRA</sequence>
<proteinExistence type="predicted"/>
<dbReference type="EC" id="3.6.1.63" evidence="2"/>
<dbReference type="Pfam" id="PF01979">
    <property type="entry name" value="Amidohydro_1"/>
    <property type="match status" value="1"/>
</dbReference>
<dbReference type="InterPro" id="IPR051781">
    <property type="entry name" value="Metallo-dep_Hydrolase"/>
</dbReference>
<accession>A0ABX1JHB7</accession>
<keyword evidence="2" id="KW-0378">Hydrolase</keyword>
<reference evidence="2 3" key="1">
    <citation type="submission" date="2020-04" db="EMBL/GenBank/DDBJ databases">
        <title>Novel species.</title>
        <authorList>
            <person name="Teo W.F.A."/>
            <person name="Lipun K."/>
            <person name="Srisuk N."/>
            <person name="Duangmal K."/>
        </authorList>
    </citation>
    <scope>NUCLEOTIDE SEQUENCE [LARGE SCALE GENOMIC DNA]</scope>
    <source>
        <strain evidence="2 3">K13G38</strain>
    </source>
</reference>
<gene>
    <name evidence="2" type="ORF">HFP15_35770</name>
</gene>
<evidence type="ECO:0000313" key="3">
    <source>
        <dbReference type="Proteomes" id="UP000715441"/>
    </source>
</evidence>
<dbReference type="NCBIfam" id="NF011987">
    <property type="entry name" value="PRK15446.2-3"/>
    <property type="match status" value="1"/>
</dbReference>
<dbReference type="SUPFAM" id="SSF51338">
    <property type="entry name" value="Composite domain of metallo-dependent hydrolases"/>
    <property type="match status" value="1"/>
</dbReference>
<dbReference type="Gene3D" id="2.30.40.10">
    <property type="entry name" value="Urease, subunit C, domain 1"/>
    <property type="match status" value="1"/>
</dbReference>
<protein>
    <submittedName>
        <fullName evidence="2">Alpha-D-ribose 1-methylphosphonate 5-triphosphate diphosphatase</fullName>
        <ecNumber evidence="2">3.6.1.63</ecNumber>
    </submittedName>
</protein>
<dbReference type="PANTHER" id="PTHR43135">
    <property type="entry name" value="ALPHA-D-RIBOSE 1-METHYLPHOSPHONATE 5-TRIPHOSPHATE DIPHOSPHATASE"/>
    <property type="match status" value="1"/>
</dbReference>
<dbReference type="Gene3D" id="3.20.20.140">
    <property type="entry name" value="Metal-dependent hydrolases"/>
    <property type="match status" value="2"/>
</dbReference>
<dbReference type="RefSeq" id="WP_168521853.1">
    <property type="nucleotide sequence ID" value="NZ_JAAXLS010000051.1"/>
</dbReference>
<dbReference type="PIRSF" id="PIRSF038971">
    <property type="entry name" value="PhnM"/>
    <property type="match status" value="1"/>
</dbReference>
<comment type="caution">
    <text evidence="2">The sequence shown here is derived from an EMBL/GenBank/DDBJ whole genome shotgun (WGS) entry which is preliminary data.</text>
</comment>
<dbReference type="InterPro" id="IPR006680">
    <property type="entry name" value="Amidohydro-rel"/>
</dbReference>
<name>A0ABX1JHB7_9PSEU</name>
<dbReference type="Proteomes" id="UP000715441">
    <property type="component" value="Unassembled WGS sequence"/>
</dbReference>
<dbReference type="InterPro" id="IPR032466">
    <property type="entry name" value="Metal_Hydrolase"/>
</dbReference>
<organism evidence="2 3">
    <name type="scientific">Amycolatopsis acididurans</name>
    <dbReference type="NCBI Taxonomy" id="2724524"/>
    <lineage>
        <taxon>Bacteria</taxon>
        <taxon>Bacillati</taxon>
        <taxon>Actinomycetota</taxon>
        <taxon>Actinomycetes</taxon>
        <taxon>Pseudonocardiales</taxon>
        <taxon>Pseudonocardiaceae</taxon>
        <taxon>Amycolatopsis</taxon>
    </lineage>
</organism>
<dbReference type="GO" id="GO:0016787">
    <property type="term" value="F:hydrolase activity"/>
    <property type="evidence" value="ECO:0007669"/>
    <property type="project" value="UniProtKB-KW"/>
</dbReference>
<dbReference type="InterPro" id="IPR012696">
    <property type="entry name" value="PhnM"/>
</dbReference>
<dbReference type="NCBIfam" id="NF011984">
    <property type="entry name" value="PRK15446.1-5"/>
    <property type="match status" value="1"/>
</dbReference>
<keyword evidence="3" id="KW-1185">Reference proteome</keyword>
<dbReference type="SUPFAM" id="SSF51556">
    <property type="entry name" value="Metallo-dependent hydrolases"/>
    <property type="match status" value="1"/>
</dbReference>